<dbReference type="AlphaFoldDB" id="A0A4Q1JSV8"/>
<dbReference type="PANTHER" id="PTHR45982:SF1">
    <property type="entry name" value="REGULATOR OF CHROMOSOME CONDENSATION"/>
    <property type="match status" value="1"/>
</dbReference>
<keyword evidence="2" id="KW-0677">Repeat</keyword>
<proteinExistence type="predicted"/>
<dbReference type="PANTHER" id="PTHR45982">
    <property type="entry name" value="REGULATOR OF CHROMOSOME CONDENSATION"/>
    <property type="match status" value="1"/>
</dbReference>
<name>A0A4Q1JSV8_9GAMM</name>
<dbReference type="Proteomes" id="UP000289784">
    <property type="component" value="Unassembled WGS sequence"/>
</dbReference>
<evidence type="ECO:0000256" key="3">
    <source>
        <dbReference type="SAM" id="SignalP"/>
    </source>
</evidence>
<feature type="domain" description="RCC1-like" evidence="4">
    <location>
        <begin position="26"/>
        <end position="283"/>
    </location>
</feature>
<protein>
    <recommendedName>
        <fullName evidence="4">RCC1-like domain-containing protein</fullName>
    </recommendedName>
</protein>
<evidence type="ECO:0000256" key="1">
    <source>
        <dbReference type="ARBA" id="ARBA00022658"/>
    </source>
</evidence>
<dbReference type="GO" id="GO:0005737">
    <property type="term" value="C:cytoplasm"/>
    <property type="evidence" value="ECO:0007669"/>
    <property type="project" value="TreeGrafter"/>
</dbReference>
<gene>
    <name evidence="5" type="ORF">EPA99_13475</name>
</gene>
<organism evidence="5 6">
    <name type="scientific">Pseudoxanthomonas composti</name>
    <dbReference type="NCBI Taxonomy" id="2137479"/>
    <lineage>
        <taxon>Bacteria</taxon>
        <taxon>Pseudomonadati</taxon>
        <taxon>Pseudomonadota</taxon>
        <taxon>Gammaproteobacteria</taxon>
        <taxon>Lysobacterales</taxon>
        <taxon>Lysobacteraceae</taxon>
        <taxon>Pseudoxanthomonas</taxon>
    </lineage>
</organism>
<dbReference type="InterPro" id="IPR051553">
    <property type="entry name" value="Ran_GTPase-activating"/>
</dbReference>
<dbReference type="SUPFAM" id="SSF50985">
    <property type="entry name" value="RCC1/BLIP-II"/>
    <property type="match status" value="1"/>
</dbReference>
<dbReference type="Pfam" id="PF25390">
    <property type="entry name" value="WD40_RLD"/>
    <property type="match status" value="1"/>
</dbReference>
<feature type="signal peptide" evidence="3">
    <location>
        <begin position="1"/>
        <end position="24"/>
    </location>
</feature>
<evidence type="ECO:0000313" key="6">
    <source>
        <dbReference type="Proteomes" id="UP000289784"/>
    </source>
</evidence>
<dbReference type="InterPro" id="IPR058923">
    <property type="entry name" value="RCC1-like_dom"/>
</dbReference>
<comment type="caution">
    <text evidence="5">The sequence shown here is derived from an EMBL/GenBank/DDBJ whole genome shotgun (WGS) entry which is preliminary data.</text>
</comment>
<dbReference type="InterPro" id="IPR000408">
    <property type="entry name" value="Reg_chr_condens"/>
</dbReference>
<dbReference type="EMBL" id="SAWZ01000007">
    <property type="protein sequence ID" value="RXR03444.1"/>
    <property type="molecule type" value="Genomic_DNA"/>
</dbReference>
<dbReference type="GO" id="GO:0005085">
    <property type="term" value="F:guanyl-nucleotide exchange factor activity"/>
    <property type="evidence" value="ECO:0007669"/>
    <property type="project" value="TreeGrafter"/>
</dbReference>
<reference evidence="5 6" key="1">
    <citation type="submission" date="2019-01" db="EMBL/GenBank/DDBJ databases">
        <title>Pseudoxanthomonas composti sp. nov., isolated from compost.</title>
        <authorList>
            <person name="Yang G."/>
        </authorList>
    </citation>
    <scope>NUCLEOTIDE SEQUENCE [LARGE SCALE GENOMIC DNA]</scope>
    <source>
        <strain evidence="5 6">GSS15</strain>
    </source>
</reference>
<keyword evidence="1" id="KW-0344">Guanine-nucleotide releasing factor</keyword>
<dbReference type="OrthoDB" id="5988146at2"/>
<evidence type="ECO:0000313" key="5">
    <source>
        <dbReference type="EMBL" id="RXR03444.1"/>
    </source>
</evidence>
<evidence type="ECO:0000259" key="4">
    <source>
        <dbReference type="Pfam" id="PF25390"/>
    </source>
</evidence>
<dbReference type="PRINTS" id="PR00633">
    <property type="entry name" value="RCCNDNSATION"/>
</dbReference>
<evidence type="ECO:0000256" key="2">
    <source>
        <dbReference type="ARBA" id="ARBA00022737"/>
    </source>
</evidence>
<sequence length="394" mass="41618">MRAAMIASLLLSALLLLRPLPTCAAEPRIIQLSGSGANMLALREDGTVVAWGEFNEGQLGPNPQRHGSSREARPTLIPLPARIREIAGGGTNGYALTEDGRVLAWGAQVGLGGGRPVPSAGVTVVQVPLPPVRHLYARESTAIALLEDGSLRAWGQRGGGKIGDGLANKRWGEASPPALTPVRVPGATDITQVAMGASHTLALRRDGTVLSWGVNRYGELGRQPVQEPPLDLPAPVEGLSDVTTVAAGANVSMAVRRDGTLLAWGSRRCYMLGDGLQDDPPERFSARPLPVAGVRAPKAVQLSVCNAIALFEDGSAMGWGNTDWGTLGLGQKTGYVKQPKRLTVRDIALVYSLGHRVYLIKRDGSSWYAGHGGKDEWQSPVLTQATFTPIPLAP</sequence>
<keyword evidence="3" id="KW-0732">Signal</keyword>
<dbReference type="PROSITE" id="PS50012">
    <property type="entry name" value="RCC1_3"/>
    <property type="match status" value="3"/>
</dbReference>
<dbReference type="Gene3D" id="2.130.10.30">
    <property type="entry name" value="Regulator of chromosome condensation 1/beta-lactamase-inhibitor protein II"/>
    <property type="match status" value="2"/>
</dbReference>
<accession>A0A4Q1JSV8</accession>
<dbReference type="InterPro" id="IPR009091">
    <property type="entry name" value="RCC1/BLIP-II"/>
</dbReference>
<keyword evidence="6" id="KW-1185">Reference proteome</keyword>
<feature type="chain" id="PRO_5020351428" description="RCC1-like domain-containing protein" evidence="3">
    <location>
        <begin position="25"/>
        <end position="394"/>
    </location>
</feature>